<protein>
    <submittedName>
        <fullName evidence="1">Uncharacterized protein</fullName>
    </submittedName>
</protein>
<reference evidence="1 2" key="1">
    <citation type="journal article" date="2024" name="G3 (Bethesda)">
        <title>Genome assembly of Hibiscus sabdariffa L. provides insights into metabolisms of medicinal natural products.</title>
        <authorList>
            <person name="Kim T."/>
        </authorList>
    </citation>
    <scope>NUCLEOTIDE SEQUENCE [LARGE SCALE GENOMIC DNA]</scope>
    <source>
        <strain evidence="1">TK-2024</strain>
        <tissue evidence="1">Old leaves</tissue>
    </source>
</reference>
<proteinExistence type="predicted"/>
<dbReference type="EMBL" id="JBBPBM010000002">
    <property type="protein sequence ID" value="KAK8597021.1"/>
    <property type="molecule type" value="Genomic_DNA"/>
</dbReference>
<comment type="caution">
    <text evidence="1">The sequence shown here is derived from an EMBL/GenBank/DDBJ whole genome shotgun (WGS) entry which is preliminary data.</text>
</comment>
<evidence type="ECO:0000313" key="2">
    <source>
        <dbReference type="Proteomes" id="UP001472677"/>
    </source>
</evidence>
<name>A0ABR2G901_9ROSI</name>
<organism evidence="1 2">
    <name type="scientific">Hibiscus sabdariffa</name>
    <name type="common">roselle</name>
    <dbReference type="NCBI Taxonomy" id="183260"/>
    <lineage>
        <taxon>Eukaryota</taxon>
        <taxon>Viridiplantae</taxon>
        <taxon>Streptophyta</taxon>
        <taxon>Embryophyta</taxon>
        <taxon>Tracheophyta</taxon>
        <taxon>Spermatophyta</taxon>
        <taxon>Magnoliopsida</taxon>
        <taxon>eudicotyledons</taxon>
        <taxon>Gunneridae</taxon>
        <taxon>Pentapetalae</taxon>
        <taxon>rosids</taxon>
        <taxon>malvids</taxon>
        <taxon>Malvales</taxon>
        <taxon>Malvaceae</taxon>
        <taxon>Malvoideae</taxon>
        <taxon>Hibiscus</taxon>
    </lineage>
</organism>
<evidence type="ECO:0000313" key="1">
    <source>
        <dbReference type="EMBL" id="KAK8597021.1"/>
    </source>
</evidence>
<sequence>MSVVYVRKDEKILTMCSDFVPRHDSFGWPWSADWGMCFSIYCWLLWKLRCNVIFYVDYVDRDGVLERGSRLIDECEEAFALVMLKPNAVKQGGSLWEMPAAGLG</sequence>
<gene>
    <name evidence="1" type="ORF">V6N12_065498</name>
</gene>
<dbReference type="Proteomes" id="UP001472677">
    <property type="component" value="Unassembled WGS sequence"/>
</dbReference>
<keyword evidence="2" id="KW-1185">Reference proteome</keyword>
<accession>A0ABR2G901</accession>